<evidence type="ECO:0000256" key="1">
    <source>
        <dbReference type="SAM" id="MobiDB-lite"/>
    </source>
</evidence>
<dbReference type="PANTHER" id="PTHR37233:SF2">
    <property type="entry name" value="TRANSMEMBRANE PROTEIN"/>
    <property type="match status" value="1"/>
</dbReference>
<feature type="region of interest" description="Disordered" evidence="1">
    <location>
        <begin position="95"/>
        <end position="166"/>
    </location>
</feature>
<feature type="region of interest" description="Disordered" evidence="1">
    <location>
        <begin position="204"/>
        <end position="224"/>
    </location>
</feature>
<reference evidence="3 4" key="1">
    <citation type="submission" date="2019-07" db="EMBL/GenBank/DDBJ databases">
        <title>De Novo Assembly of kiwifruit Actinidia rufa.</title>
        <authorList>
            <person name="Sugita-Konishi S."/>
            <person name="Sato K."/>
            <person name="Mori E."/>
            <person name="Abe Y."/>
            <person name="Kisaki G."/>
            <person name="Hamano K."/>
            <person name="Suezawa K."/>
            <person name="Otani M."/>
            <person name="Fukuda T."/>
            <person name="Manabe T."/>
            <person name="Gomi K."/>
            <person name="Tabuchi M."/>
            <person name="Akimitsu K."/>
            <person name="Kataoka I."/>
        </authorList>
    </citation>
    <scope>NUCLEOTIDE SEQUENCE [LARGE SCALE GENOMIC DNA]</scope>
    <source>
        <strain evidence="4">cv. Fuchu</strain>
    </source>
</reference>
<sequence>MPSTPSENAAHIPKREAFEGGISFKTWVSTLRASDPLQTFLLLLGKYLHAPRSCIGVFLLESGQLASPLGIVRLRRSTKENKRGTCLLVADGDRVATDTSNTGSGNAEISDSADQSSPATLPSLDVPVVNSHLQTSAETMPGPQKPADVNGSVVSSNLKSGLKRSPLTAREKLRAARVLSRYTESKASTKPDLGSKVLEALRESDRGKKKSGLPEAPTNLFDDSKRGMPKPGWTFEFPGGVDVFIIAFSFVFISTLMFATTYLVWKVGAIHFNEY</sequence>
<protein>
    <submittedName>
        <fullName evidence="3">Uncharacterized protein</fullName>
    </submittedName>
</protein>
<dbReference type="GO" id="GO:0009535">
    <property type="term" value="C:chloroplast thylakoid membrane"/>
    <property type="evidence" value="ECO:0007669"/>
    <property type="project" value="TreeGrafter"/>
</dbReference>
<accession>A0A7J0E6J2</accession>
<feature type="transmembrane region" description="Helical" evidence="2">
    <location>
        <begin position="243"/>
        <end position="265"/>
    </location>
</feature>
<evidence type="ECO:0000313" key="3">
    <source>
        <dbReference type="EMBL" id="GFY82123.1"/>
    </source>
</evidence>
<organism evidence="3 4">
    <name type="scientific">Actinidia rufa</name>
    <dbReference type="NCBI Taxonomy" id="165716"/>
    <lineage>
        <taxon>Eukaryota</taxon>
        <taxon>Viridiplantae</taxon>
        <taxon>Streptophyta</taxon>
        <taxon>Embryophyta</taxon>
        <taxon>Tracheophyta</taxon>
        <taxon>Spermatophyta</taxon>
        <taxon>Magnoliopsida</taxon>
        <taxon>eudicotyledons</taxon>
        <taxon>Gunneridae</taxon>
        <taxon>Pentapetalae</taxon>
        <taxon>asterids</taxon>
        <taxon>Ericales</taxon>
        <taxon>Actinidiaceae</taxon>
        <taxon>Actinidia</taxon>
    </lineage>
</organism>
<evidence type="ECO:0000313" key="4">
    <source>
        <dbReference type="Proteomes" id="UP000585474"/>
    </source>
</evidence>
<keyword evidence="2" id="KW-1133">Transmembrane helix</keyword>
<name>A0A7J0E6J2_9ERIC</name>
<dbReference type="Proteomes" id="UP000585474">
    <property type="component" value="Unassembled WGS sequence"/>
</dbReference>
<keyword evidence="2" id="KW-0472">Membrane</keyword>
<dbReference type="OrthoDB" id="1938146at2759"/>
<feature type="compositionally biased region" description="Polar residues" evidence="1">
    <location>
        <begin position="97"/>
        <end position="120"/>
    </location>
</feature>
<dbReference type="AlphaFoldDB" id="A0A7J0E6J2"/>
<gene>
    <name evidence="3" type="ORF">Acr_02g0003630</name>
</gene>
<dbReference type="EMBL" id="BJWL01000002">
    <property type="protein sequence ID" value="GFY82123.1"/>
    <property type="molecule type" value="Genomic_DNA"/>
</dbReference>
<dbReference type="PANTHER" id="PTHR37233">
    <property type="entry name" value="TRANSMEMBRANE PROTEIN"/>
    <property type="match status" value="1"/>
</dbReference>
<keyword evidence="4" id="KW-1185">Reference proteome</keyword>
<proteinExistence type="predicted"/>
<evidence type="ECO:0000256" key="2">
    <source>
        <dbReference type="SAM" id="Phobius"/>
    </source>
</evidence>
<comment type="caution">
    <text evidence="3">The sequence shown here is derived from an EMBL/GenBank/DDBJ whole genome shotgun (WGS) entry which is preliminary data.</text>
</comment>
<keyword evidence="2" id="KW-0812">Transmembrane</keyword>